<keyword evidence="2" id="KW-1185">Reference proteome</keyword>
<reference evidence="1 2" key="1">
    <citation type="submission" date="2021-05" db="EMBL/GenBank/DDBJ databases">
        <title>Genome Assembly of Synthetic Allotetraploid Brassica napus Reveals Homoeologous Exchanges between Subgenomes.</title>
        <authorList>
            <person name="Davis J.T."/>
        </authorList>
    </citation>
    <scope>NUCLEOTIDE SEQUENCE [LARGE SCALE GENOMIC DNA]</scope>
    <source>
        <strain evidence="2">cv. Da-Ae</strain>
        <tissue evidence="1">Seedling</tissue>
    </source>
</reference>
<comment type="caution">
    <text evidence="1">The sequence shown here is derived from an EMBL/GenBank/DDBJ whole genome shotgun (WGS) entry which is preliminary data.</text>
</comment>
<gene>
    <name evidence="1" type="ORF">HID58_030306</name>
</gene>
<proteinExistence type="predicted"/>
<organism evidence="1 2">
    <name type="scientific">Brassica napus</name>
    <name type="common">Rape</name>
    <dbReference type="NCBI Taxonomy" id="3708"/>
    <lineage>
        <taxon>Eukaryota</taxon>
        <taxon>Viridiplantae</taxon>
        <taxon>Streptophyta</taxon>
        <taxon>Embryophyta</taxon>
        <taxon>Tracheophyta</taxon>
        <taxon>Spermatophyta</taxon>
        <taxon>Magnoliopsida</taxon>
        <taxon>eudicotyledons</taxon>
        <taxon>Gunneridae</taxon>
        <taxon>Pentapetalae</taxon>
        <taxon>rosids</taxon>
        <taxon>malvids</taxon>
        <taxon>Brassicales</taxon>
        <taxon>Brassicaceae</taxon>
        <taxon>Brassiceae</taxon>
        <taxon>Brassica</taxon>
    </lineage>
</organism>
<protein>
    <submittedName>
        <fullName evidence="1">Uncharacterized protein</fullName>
    </submittedName>
</protein>
<dbReference type="Proteomes" id="UP000824890">
    <property type="component" value="Unassembled WGS sequence"/>
</dbReference>
<name>A0ABQ8CFM0_BRANA</name>
<evidence type="ECO:0000313" key="2">
    <source>
        <dbReference type="Proteomes" id="UP000824890"/>
    </source>
</evidence>
<sequence length="152" mass="17429">MNLFKSPQYIQQERKVPIRTKLIWMGLKDNNHQFFEYLLSFTFPQHMDQATAIVAELCDICREVCRINPVFVPSGVHAYMETSMDSLKKIALFLYPRFAIAYRYEILYIENVSFVLHNNQSTNPRETESDTCGTFGAAAPGAYAESEILTSA</sequence>
<dbReference type="EMBL" id="JAGKQM010000008">
    <property type="protein sequence ID" value="KAH0915860.1"/>
    <property type="molecule type" value="Genomic_DNA"/>
</dbReference>
<accession>A0ABQ8CFM0</accession>
<evidence type="ECO:0000313" key="1">
    <source>
        <dbReference type="EMBL" id="KAH0915860.1"/>
    </source>
</evidence>